<accession>A0ABS2LFH4</accession>
<evidence type="ECO:0000313" key="1">
    <source>
        <dbReference type="EMBL" id="MBM7479092.1"/>
    </source>
</evidence>
<dbReference type="EMBL" id="JAFBBO010000001">
    <property type="protein sequence ID" value="MBM7479092.1"/>
    <property type="molecule type" value="Genomic_DNA"/>
</dbReference>
<dbReference type="Proteomes" id="UP000698059">
    <property type="component" value="Unassembled WGS sequence"/>
</dbReference>
<proteinExistence type="predicted"/>
<organism evidence="1 2">
    <name type="scientific">Oerskovia jenensis</name>
    <dbReference type="NCBI Taxonomy" id="162169"/>
    <lineage>
        <taxon>Bacteria</taxon>
        <taxon>Bacillati</taxon>
        <taxon>Actinomycetota</taxon>
        <taxon>Actinomycetes</taxon>
        <taxon>Micrococcales</taxon>
        <taxon>Cellulomonadaceae</taxon>
        <taxon>Oerskovia</taxon>
    </lineage>
</organism>
<dbReference type="RefSeq" id="WP_205307081.1">
    <property type="nucleotide sequence ID" value="NZ_BAAAVF010000009.1"/>
</dbReference>
<dbReference type="InterPro" id="IPR007636">
    <property type="entry name" value="Restrct_endonuc_II_XhoI"/>
</dbReference>
<keyword evidence="2" id="KW-1185">Reference proteome</keyword>
<evidence type="ECO:0000313" key="2">
    <source>
        <dbReference type="Proteomes" id="UP000698059"/>
    </source>
</evidence>
<protein>
    <recommendedName>
        <fullName evidence="3">Restriction endonuclease XhoI</fullName>
    </recommendedName>
</protein>
<evidence type="ECO:0008006" key="3">
    <source>
        <dbReference type="Google" id="ProtNLM"/>
    </source>
</evidence>
<name>A0ABS2LFH4_9CELL</name>
<dbReference type="Pfam" id="PF04555">
    <property type="entry name" value="XhoI"/>
    <property type="match status" value="1"/>
</dbReference>
<reference evidence="1 2" key="1">
    <citation type="submission" date="2021-01" db="EMBL/GenBank/DDBJ databases">
        <title>Sequencing the genomes of 1000 actinobacteria strains.</title>
        <authorList>
            <person name="Klenk H.-P."/>
        </authorList>
    </citation>
    <scope>NUCLEOTIDE SEQUENCE [LARGE SCALE GENOMIC DNA]</scope>
    <source>
        <strain evidence="1 2">DSM 46000</strain>
    </source>
</reference>
<gene>
    <name evidence="1" type="ORF">JOD49_002012</name>
</gene>
<comment type="caution">
    <text evidence="1">The sequence shown here is derived from an EMBL/GenBank/DDBJ whole genome shotgun (WGS) entry which is preliminary data.</text>
</comment>
<sequence>MGDNGAVLDLLTNFWLEKDHAVQRNLAGGREGHGAQARDARHMQSIAAFVRGMFVQAGLDDEDVFVDRAIPGFYRRSKNWDVVATYKGHLVGVVELKSQVGSEGNNGNNRIEEALGSAFDAATAQDLNRAFGVLPIWTAFCVVFGSDPLSAKPVRTRGRPLFDTDPIFDGMTYGRQWEIAVERFVQTGAYDAGWMVHTWLDYEKNPGYREPVPTATVETLWIEVEARVQFAQQALARA</sequence>